<keyword evidence="1" id="KW-0175">Coiled coil</keyword>
<dbReference type="OrthoDB" id="309807at2759"/>
<feature type="region of interest" description="Disordered" evidence="2">
    <location>
        <begin position="1428"/>
        <end position="1462"/>
    </location>
</feature>
<feature type="region of interest" description="Disordered" evidence="2">
    <location>
        <begin position="173"/>
        <end position="198"/>
    </location>
</feature>
<dbReference type="EMBL" id="MJFZ01000108">
    <property type="protein sequence ID" value="RAW37625.1"/>
    <property type="molecule type" value="Genomic_DNA"/>
</dbReference>
<feature type="compositionally biased region" description="Low complexity" evidence="2">
    <location>
        <begin position="270"/>
        <end position="280"/>
    </location>
</feature>
<feature type="compositionally biased region" description="Polar residues" evidence="2">
    <location>
        <begin position="176"/>
        <end position="189"/>
    </location>
</feature>
<evidence type="ECO:0000313" key="4">
    <source>
        <dbReference type="EMBL" id="RAW37625.1"/>
    </source>
</evidence>
<reference evidence="4 5" key="1">
    <citation type="submission" date="2018-01" db="EMBL/GenBank/DDBJ databases">
        <title>Draft genome of the strawberry crown rot pathogen Phytophthora cactorum.</title>
        <authorList>
            <person name="Armitage A.D."/>
            <person name="Lysoe E."/>
            <person name="Nellist C.F."/>
            <person name="Harrison R.J."/>
            <person name="Brurberg M.B."/>
        </authorList>
    </citation>
    <scope>NUCLEOTIDE SEQUENCE [LARGE SCALE GENOMIC DNA]</scope>
    <source>
        <strain evidence="4 5">10300</strain>
    </source>
</reference>
<comment type="caution">
    <text evidence="4">The sequence shown here is derived from an EMBL/GenBank/DDBJ whole genome shotgun (WGS) entry which is preliminary data.</text>
</comment>
<evidence type="ECO:0000256" key="1">
    <source>
        <dbReference type="SAM" id="Coils"/>
    </source>
</evidence>
<feature type="coiled-coil region" evidence="1">
    <location>
        <begin position="857"/>
        <end position="884"/>
    </location>
</feature>
<evidence type="ECO:0000256" key="2">
    <source>
        <dbReference type="SAM" id="MobiDB-lite"/>
    </source>
</evidence>
<feature type="compositionally biased region" description="Low complexity" evidence="2">
    <location>
        <begin position="1270"/>
        <end position="1282"/>
    </location>
</feature>
<feature type="region of interest" description="Disordered" evidence="2">
    <location>
        <begin position="1483"/>
        <end position="1508"/>
    </location>
</feature>
<organism evidence="4 5">
    <name type="scientific">Phytophthora cactorum</name>
    <dbReference type="NCBI Taxonomy" id="29920"/>
    <lineage>
        <taxon>Eukaryota</taxon>
        <taxon>Sar</taxon>
        <taxon>Stramenopiles</taxon>
        <taxon>Oomycota</taxon>
        <taxon>Peronosporomycetes</taxon>
        <taxon>Peronosporales</taxon>
        <taxon>Peronosporaceae</taxon>
        <taxon>Phytophthora</taxon>
    </lineage>
</organism>
<name>A0A329SLS2_9STRA</name>
<feature type="chain" id="PRO_5016449418" evidence="3">
    <location>
        <begin position="25"/>
        <end position="1538"/>
    </location>
</feature>
<dbReference type="VEuPathDB" id="FungiDB:PC110_g6139"/>
<feature type="coiled-coil region" evidence="1">
    <location>
        <begin position="762"/>
        <end position="821"/>
    </location>
</feature>
<dbReference type="Proteomes" id="UP000251314">
    <property type="component" value="Unassembled WGS sequence"/>
</dbReference>
<feature type="compositionally biased region" description="Polar residues" evidence="2">
    <location>
        <begin position="1488"/>
        <end position="1499"/>
    </location>
</feature>
<evidence type="ECO:0000313" key="5">
    <source>
        <dbReference type="Proteomes" id="UP000251314"/>
    </source>
</evidence>
<gene>
    <name evidence="4" type="ORF">PC110_g6139</name>
</gene>
<keyword evidence="5" id="KW-1185">Reference proteome</keyword>
<keyword evidence="3" id="KW-0732">Signal</keyword>
<feature type="compositionally biased region" description="Basic residues" evidence="2">
    <location>
        <begin position="1223"/>
        <end position="1236"/>
    </location>
</feature>
<accession>A0A329SLS2</accession>
<feature type="compositionally biased region" description="Polar residues" evidence="2">
    <location>
        <begin position="1356"/>
        <end position="1367"/>
    </location>
</feature>
<feature type="region of interest" description="Disordered" evidence="2">
    <location>
        <begin position="1221"/>
        <end position="1297"/>
    </location>
</feature>
<feature type="region of interest" description="Disordered" evidence="2">
    <location>
        <begin position="1169"/>
        <end position="1192"/>
    </location>
</feature>
<dbReference type="PROSITE" id="PS51257">
    <property type="entry name" value="PROKAR_LIPOPROTEIN"/>
    <property type="match status" value="1"/>
</dbReference>
<feature type="signal peptide" evidence="3">
    <location>
        <begin position="1"/>
        <end position="24"/>
    </location>
</feature>
<dbReference type="STRING" id="29920.A0A329SLS2"/>
<feature type="coiled-coil region" evidence="1">
    <location>
        <begin position="511"/>
        <end position="566"/>
    </location>
</feature>
<feature type="coiled-coil region" evidence="1">
    <location>
        <begin position="699"/>
        <end position="726"/>
    </location>
</feature>
<evidence type="ECO:0000256" key="3">
    <source>
        <dbReference type="SAM" id="SignalP"/>
    </source>
</evidence>
<feature type="compositionally biased region" description="Acidic residues" evidence="2">
    <location>
        <begin position="1438"/>
        <end position="1459"/>
    </location>
</feature>
<protein>
    <submittedName>
        <fullName evidence="4">Uncharacterized protein</fullName>
    </submittedName>
</protein>
<proteinExistence type="predicted"/>
<feature type="compositionally biased region" description="Polar residues" evidence="2">
    <location>
        <begin position="1243"/>
        <end position="1257"/>
    </location>
</feature>
<feature type="region of interest" description="Disordered" evidence="2">
    <location>
        <begin position="1320"/>
        <end position="1407"/>
    </location>
</feature>
<sequence>MRVGFVFALVVVTLIACFNGLASAEGAVVANNQRLDSINGLISRDITRRNLRATATTNGEERGWATSFTEKIGNLFKSNPGLSQKVETLQKNPTLVKNLEKATFTQKGSSKVRAWFMNMFNNSSKRDKFFILATLIMFPIGSTGMEDVEVIDASNNEVDKDLLLGELSLTIPPLETSPTSRNKSETSPRSPKRSPVKQHANLLNIDPSSTLAAISARLAVVIPPAESEIARINREVLAAMANRVWNAKNQGNSPRSPGGRQESDQPAPVSDSTLSSSPTSKGGMTPALYDSVISEEWVNRHLETCGAFLLPASDIVKSPTVDELDLDPEAFAFRKGGDGGPLGRAGMDRYSLYQMGMPKDLVDRLYRALYVYTNGFHNIINEIAAHCPPRFEKHVSSNAWLTFLLLLEQCENGKYEMAMLKFKQAAENTQNQLQDDFQQEKQYLNAQLHITESALKEETSRGNEKSELILKLVTETTESNLKMAEQQHQIAAQAEHIRLLKLEVLVHEDEEKKLNELLDDTRRDYEVANSERLNALSERYALDEEIRKLSSQLERVEAEKANYAKRMHETLFMNQALRANNDQLKQDLVVQGMEKDKVIVEKQGLQEQVEKMREGICRLQELKAQVDKELIETQRKQSHLEARFQTVKEQFDIEAENSAKHQQEIVRLAAQNDEERVQVGVLEAKCNLLAAEKQNTGMRAQDKLRIERLLNQKMELEAIVEANKVDKKKDEEQIWTLRTSLEALDNELQHNKRVYSAGQQAFLHSERTCEQLRLQNQELEKNYEKTKKNVMSLKERFKVYETAAKEQITKLEVEVKVANAQLREITYVNKDNVAQIEQLTKTLSLSEKEATVLRTHIKESEMHVVELQTEKEDLQRNQNEQALANSTSKNAVTRFILSLQNMLALVKLDEFPLDEAIRELLLMIQDTFGEELNIENVLGEDDKPVEIELEVQEDVTDEERTSRQKRADARRQGIISIEGCDDDDEEEAKEASEDAQREIIRMSRFRKSKLDHLVNKLQRDIALKADLIANLESVVVEQNRQISQLTTTTRQQSRVIMQVECQKGMLQSDLEMTTLSLFEVRAEKRAVEFTLDQVRIDHVLRANRAFQVEVALATLRREFDMQVIVYEDLMGKIGRKYEHDEYMRSLRRNKEVQASVTVTDQPSQTLVPQRNPALERPRVPSQYIPTDATGSSETLLQKISRATRELLPGVANEMDLHFTVGKSPKRSSKHQHKHSLVRPLASSPRSSRTQLRAQASQDESRRRHPGKNRSTASTSSEAGTSTLPLLDDKTSGMRSSPSQMIHHVNEFGTRQTVLLSPARPPYFAEQSPSRSRSPRPPALQSPQVRKPVPPKLSANKRPQFNHLQLDTQYEERVESAEYTPRSARQSAHSPIRLPIPRQSSPSTSTSTLRYNRNFVRAGMEVLRATGSSASPLLYPNEVDSDDSDDDLFSEDEGDSDDCDPALSPSRLAAAVRGYHREQRSLQEAAWRETQSPRRTVNSNNEDKQNDLRTGTEINAELSTQDQHSPFTQAVLYPILPNQ</sequence>
<feature type="region of interest" description="Disordered" evidence="2">
    <location>
        <begin position="247"/>
        <end position="283"/>
    </location>
</feature>